<evidence type="ECO:0000313" key="2">
    <source>
        <dbReference type="EMBL" id="PTA67803.1"/>
    </source>
</evidence>
<sequence length="310" mass="32889">MPAARPWQGPGWPVQVTGLADDLLRGAGLCRQGPLRLHFATDLTATHTLHTSQGPAWLKVSDTGQEARLTRHLAAQHPTLVPPLLGADPQRGALLTGDGGTLLDGVGDLGAWTGALERLARFQCATDAAALAAHGAPALPLAQMTERVDALLGDLAALRGWGLSAQEVTTLQAARAQIRAAFLDLHQHGLPDLPAHGDAHPRNVLHSAARGPVWFDWSEAASAAHPFMDAGWFLAFALHPSRAGLPVWQAHDAADRMAGTYLHALGAPDAAPLLHRALPLALLHRAAVYDVAFRNWQGTVPGVRPNYVPY</sequence>
<evidence type="ECO:0000259" key="1">
    <source>
        <dbReference type="Pfam" id="PF01636"/>
    </source>
</evidence>
<evidence type="ECO:0000313" key="3">
    <source>
        <dbReference type="Proteomes" id="UP000240317"/>
    </source>
</evidence>
<dbReference type="InterPro" id="IPR002575">
    <property type="entry name" value="Aminoglycoside_PTrfase"/>
</dbReference>
<feature type="domain" description="Aminoglycoside phosphotransferase" evidence="1">
    <location>
        <begin position="63"/>
        <end position="238"/>
    </location>
</feature>
<dbReference type="AlphaFoldDB" id="A0A2T3W7T5"/>
<accession>A0A2T3W7T5</accession>
<proteinExistence type="predicted"/>
<dbReference type="EMBL" id="PYSV01000009">
    <property type="protein sequence ID" value="PTA67803.1"/>
    <property type="molecule type" value="Genomic_DNA"/>
</dbReference>
<protein>
    <recommendedName>
        <fullName evidence="1">Aminoglycoside phosphotransferase domain-containing protein</fullName>
    </recommendedName>
</protein>
<comment type="caution">
    <text evidence="2">The sequence shown here is derived from an EMBL/GenBank/DDBJ whole genome shotgun (WGS) entry which is preliminary data.</text>
</comment>
<dbReference type="Proteomes" id="UP000240317">
    <property type="component" value="Unassembled WGS sequence"/>
</dbReference>
<dbReference type="Gene3D" id="3.90.1200.10">
    <property type="match status" value="1"/>
</dbReference>
<organism evidence="2 3">
    <name type="scientific">Deinococcus arcticus</name>
    <dbReference type="NCBI Taxonomy" id="2136176"/>
    <lineage>
        <taxon>Bacteria</taxon>
        <taxon>Thermotogati</taxon>
        <taxon>Deinococcota</taxon>
        <taxon>Deinococci</taxon>
        <taxon>Deinococcales</taxon>
        <taxon>Deinococcaceae</taxon>
        <taxon>Deinococcus</taxon>
    </lineage>
</organism>
<gene>
    <name evidence="2" type="ORF">C8263_10310</name>
</gene>
<dbReference type="InterPro" id="IPR011009">
    <property type="entry name" value="Kinase-like_dom_sf"/>
</dbReference>
<reference evidence="2 3" key="1">
    <citation type="submission" date="2018-03" db="EMBL/GenBank/DDBJ databases">
        <title>Draft genome of Deinococcus sp. OD32.</title>
        <authorList>
            <person name="Wang X.-P."/>
            <person name="Du Z.-J."/>
        </authorList>
    </citation>
    <scope>NUCLEOTIDE SEQUENCE [LARGE SCALE GENOMIC DNA]</scope>
    <source>
        <strain evidence="2 3">OD32</strain>
    </source>
</reference>
<keyword evidence="3" id="KW-1185">Reference proteome</keyword>
<name>A0A2T3W7T5_9DEIO</name>
<dbReference type="SUPFAM" id="SSF56112">
    <property type="entry name" value="Protein kinase-like (PK-like)"/>
    <property type="match status" value="1"/>
</dbReference>
<dbReference type="Pfam" id="PF01636">
    <property type="entry name" value="APH"/>
    <property type="match status" value="1"/>
</dbReference>